<feature type="region of interest" description="Disordered" evidence="2">
    <location>
        <begin position="140"/>
        <end position="173"/>
    </location>
</feature>
<accession>A0A2Z6NPW1</accession>
<evidence type="ECO:0000256" key="2">
    <source>
        <dbReference type="SAM" id="MobiDB-lite"/>
    </source>
</evidence>
<dbReference type="Proteomes" id="UP000242715">
    <property type="component" value="Unassembled WGS sequence"/>
</dbReference>
<gene>
    <name evidence="3" type="ORF">TSUD_401970</name>
</gene>
<keyword evidence="1" id="KW-0175">Coiled coil</keyword>
<keyword evidence="4" id="KW-1185">Reference proteome</keyword>
<dbReference type="AlphaFoldDB" id="A0A2Z6NPW1"/>
<reference evidence="4" key="1">
    <citation type="journal article" date="2017" name="Front. Plant Sci.">
        <title>Climate Clever Clovers: New Paradigm to Reduce the Environmental Footprint of Ruminants by Breeding Low Methanogenic Forages Utilizing Haplotype Variation.</title>
        <authorList>
            <person name="Kaur P."/>
            <person name="Appels R."/>
            <person name="Bayer P.E."/>
            <person name="Keeble-Gagnere G."/>
            <person name="Wang J."/>
            <person name="Hirakawa H."/>
            <person name="Shirasawa K."/>
            <person name="Vercoe P."/>
            <person name="Stefanova K."/>
            <person name="Durmic Z."/>
            <person name="Nichols P."/>
            <person name="Revell C."/>
            <person name="Isobe S.N."/>
            <person name="Edwards D."/>
            <person name="Erskine W."/>
        </authorList>
    </citation>
    <scope>NUCLEOTIDE SEQUENCE [LARGE SCALE GENOMIC DNA]</scope>
    <source>
        <strain evidence="4">cv. Daliak</strain>
    </source>
</reference>
<protein>
    <submittedName>
        <fullName evidence="3">Uncharacterized protein</fullName>
    </submittedName>
</protein>
<evidence type="ECO:0000256" key="1">
    <source>
        <dbReference type="SAM" id="Coils"/>
    </source>
</evidence>
<evidence type="ECO:0000313" key="4">
    <source>
        <dbReference type="Proteomes" id="UP000242715"/>
    </source>
</evidence>
<sequence length="173" mass="20338">MESLQTDLPRLNLLRDEAVIHSDDLLHEFHNIQDYFHASMQALAAQYIRKSEATMTAKFSISVYIKRIPDFPRALTEWSIDLCEFVIAAKKQQHEEALEAAKQAQELELAKQRVEAEARKQVEEEEQRRVIEVKCMRKEEERQRNVEAKKKSGDEAKKRIKEETRQKTGKEQE</sequence>
<proteinExistence type="predicted"/>
<organism evidence="3 4">
    <name type="scientific">Trifolium subterraneum</name>
    <name type="common">Subterranean clover</name>
    <dbReference type="NCBI Taxonomy" id="3900"/>
    <lineage>
        <taxon>Eukaryota</taxon>
        <taxon>Viridiplantae</taxon>
        <taxon>Streptophyta</taxon>
        <taxon>Embryophyta</taxon>
        <taxon>Tracheophyta</taxon>
        <taxon>Spermatophyta</taxon>
        <taxon>Magnoliopsida</taxon>
        <taxon>eudicotyledons</taxon>
        <taxon>Gunneridae</taxon>
        <taxon>Pentapetalae</taxon>
        <taxon>rosids</taxon>
        <taxon>fabids</taxon>
        <taxon>Fabales</taxon>
        <taxon>Fabaceae</taxon>
        <taxon>Papilionoideae</taxon>
        <taxon>50 kb inversion clade</taxon>
        <taxon>NPAAA clade</taxon>
        <taxon>Hologalegina</taxon>
        <taxon>IRL clade</taxon>
        <taxon>Trifolieae</taxon>
        <taxon>Trifolium</taxon>
    </lineage>
</organism>
<evidence type="ECO:0000313" key="3">
    <source>
        <dbReference type="EMBL" id="GAU46338.1"/>
    </source>
</evidence>
<name>A0A2Z6NPW1_TRISU</name>
<feature type="coiled-coil region" evidence="1">
    <location>
        <begin position="87"/>
        <end position="127"/>
    </location>
</feature>
<dbReference type="EMBL" id="DF974202">
    <property type="protein sequence ID" value="GAU46338.1"/>
    <property type="molecule type" value="Genomic_DNA"/>
</dbReference>